<dbReference type="EnsemblMetazoa" id="XM_019899520.1">
    <property type="protein sequence ID" value="XP_019755079.1"/>
    <property type="gene ID" value="LOC109533988"/>
</dbReference>
<evidence type="ECO:0000313" key="4">
    <source>
        <dbReference type="Proteomes" id="UP000019118"/>
    </source>
</evidence>
<organism evidence="3 4">
    <name type="scientific">Dendroctonus ponderosae</name>
    <name type="common">Mountain pine beetle</name>
    <dbReference type="NCBI Taxonomy" id="77166"/>
    <lineage>
        <taxon>Eukaryota</taxon>
        <taxon>Metazoa</taxon>
        <taxon>Ecdysozoa</taxon>
        <taxon>Arthropoda</taxon>
        <taxon>Hexapoda</taxon>
        <taxon>Insecta</taxon>
        <taxon>Pterygota</taxon>
        <taxon>Neoptera</taxon>
        <taxon>Endopterygota</taxon>
        <taxon>Coleoptera</taxon>
        <taxon>Polyphaga</taxon>
        <taxon>Cucujiformia</taxon>
        <taxon>Curculionidae</taxon>
        <taxon>Scolytinae</taxon>
        <taxon>Dendroctonus</taxon>
    </lineage>
</organism>
<dbReference type="Pfam" id="PF05348">
    <property type="entry name" value="UMP1"/>
    <property type="match status" value="1"/>
</dbReference>
<dbReference type="GO" id="GO:0043248">
    <property type="term" value="P:proteasome assembly"/>
    <property type="evidence" value="ECO:0007669"/>
    <property type="project" value="InterPro"/>
</dbReference>
<keyword evidence="1" id="KW-0143">Chaperone</keyword>
<evidence type="ECO:0000256" key="2">
    <source>
        <dbReference type="ARBA" id="ARBA00043974"/>
    </source>
</evidence>
<dbReference type="PANTHER" id="PTHR12828:SF3">
    <property type="entry name" value="PROTEASOME MATURATION PROTEIN"/>
    <property type="match status" value="1"/>
</dbReference>
<dbReference type="InterPro" id="IPR008012">
    <property type="entry name" value="Ump1"/>
</dbReference>
<protein>
    <recommendedName>
        <fullName evidence="5">Proteasome maturation protein</fullName>
    </recommendedName>
</protein>
<accession>A0AAR5P1P6</accession>
<reference evidence="4" key="1">
    <citation type="journal article" date="2013" name="Genome Biol.">
        <title>Draft genome of the mountain pine beetle, Dendroctonus ponderosae Hopkins, a major forest pest.</title>
        <authorList>
            <person name="Keeling C.I."/>
            <person name="Yuen M.M."/>
            <person name="Liao N.Y."/>
            <person name="Docking T.R."/>
            <person name="Chan S.K."/>
            <person name="Taylor G.A."/>
            <person name="Palmquist D.L."/>
            <person name="Jackman S.D."/>
            <person name="Nguyen A."/>
            <person name="Li M."/>
            <person name="Henderson H."/>
            <person name="Janes J.K."/>
            <person name="Zhao Y."/>
            <person name="Pandoh P."/>
            <person name="Moore R."/>
            <person name="Sperling F.A."/>
            <person name="Huber D.P."/>
            <person name="Birol I."/>
            <person name="Jones S.J."/>
            <person name="Bohlmann J."/>
        </authorList>
    </citation>
    <scope>NUCLEOTIDE SEQUENCE</scope>
</reference>
<sequence>MSFGLPSLKAKPCQASEYGFDQGQFGVPDVMKSGLGSAKSTLENVHPLTQSEKNYRQNVDMMNMQILRNIQGMHAPLKLAMEIRAANKIGHLPCLQSSRVMFDSLTGRDLEISPEDVFNTGEFLEVVGQPHAIVEKSLGIL</sequence>
<dbReference type="Proteomes" id="UP000019118">
    <property type="component" value="Unassembled WGS sequence"/>
</dbReference>
<evidence type="ECO:0008006" key="5">
    <source>
        <dbReference type="Google" id="ProtNLM"/>
    </source>
</evidence>
<comment type="similarity">
    <text evidence="2">Belongs to the POMP/UMP1 family.</text>
</comment>
<name>A0AAR5P1P6_DENPD</name>
<proteinExistence type="inferred from homology"/>
<keyword evidence="4" id="KW-1185">Reference proteome</keyword>
<reference evidence="3" key="2">
    <citation type="submission" date="2024-08" db="UniProtKB">
        <authorList>
            <consortium name="EnsemblMetazoa"/>
        </authorList>
    </citation>
    <scope>IDENTIFICATION</scope>
</reference>
<dbReference type="PANTHER" id="PTHR12828">
    <property type="entry name" value="PROTEASOME MATURATION PROTEIN UMP1"/>
    <property type="match status" value="1"/>
</dbReference>
<dbReference type="GO" id="GO:0005737">
    <property type="term" value="C:cytoplasm"/>
    <property type="evidence" value="ECO:0007669"/>
    <property type="project" value="TreeGrafter"/>
</dbReference>
<dbReference type="GO" id="GO:0005634">
    <property type="term" value="C:nucleus"/>
    <property type="evidence" value="ECO:0007669"/>
    <property type="project" value="TreeGrafter"/>
</dbReference>
<dbReference type="AlphaFoldDB" id="A0AAR5P1P6"/>
<evidence type="ECO:0000313" key="3">
    <source>
        <dbReference type="EnsemblMetazoa" id="XP_019755079.1"/>
    </source>
</evidence>
<evidence type="ECO:0000256" key="1">
    <source>
        <dbReference type="ARBA" id="ARBA00023186"/>
    </source>
</evidence>